<reference evidence="4 5" key="1">
    <citation type="submission" date="2018-05" db="EMBL/GenBank/DDBJ databases">
        <title>Genomic Encyclopedia of Type Strains, Phase IV (KMG-IV): sequencing the most valuable type-strain genomes for metagenomic binning, comparative biology and taxonomic classification.</title>
        <authorList>
            <person name="Goeker M."/>
        </authorList>
    </citation>
    <scope>NUCLEOTIDE SEQUENCE [LARGE SCALE GENOMIC DNA]</scope>
    <source>
        <strain evidence="4 5">DSM 103371</strain>
    </source>
</reference>
<dbReference type="GO" id="GO:0016757">
    <property type="term" value="F:glycosyltransferase activity"/>
    <property type="evidence" value="ECO:0007669"/>
    <property type="project" value="InterPro"/>
</dbReference>
<dbReference type="SUPFAM" id="SSF53756">
    <property type="entry name" value="UDP-Glycosyltransferase/glycogen phosphorylase"/>
    <property type="match status" value="1"/>
</dbReference>
<gene>
    <name evidence="4" type="ORF">C8D95_105168</name>
</gene>
<dbReference type="CDD" id="cd03818">
    <property type="entry name" value="GT4_ExpC-like"/>
    <property type="match status" value="1"/>
</dbReference>
<evidence type="ECO:0000259" key="3">
    <source>
        <dbReference type="Pfam" id="PF12000"/>
    </source>
</evidence>
<dbReference type="PANTHER" id="PTHR46401">
    <property type="entry name" value="GLYCOSYLTRANSFERASE WBBK-RELATED"/>
    <property type="match status" value="1"/>
</dbReference>
<dbReference type="Pfam" id="PF12000">
    <property type="entry name" value="Glyco_trans_4_3"/>
    <property type="match status" value="1"/>
</dbReference>
<evidence type="ECO:0000256" key="1">
    <source>
        <dbReference type="ARBA" id="ARBA00022679"/>
    </source>
</evidence>
<dbReference type="EMBL" id="QGGV01000005">
    <property type="protein sequence ID" value="PWK56102.1"/>
    <property type="molecule type" value="Genomic_DNA"/>
</dbReference>
<proteinExistence type="predicted"/>
<evidence type="ECO:0000313" key="5">
    <source>
        <dbReference type="Proteomes" id="UP000245390"/>
    </source>
</evidence>
<organism evidence="4 5">
    <name type="scientific">Silicimonas algicola</name>
    <dbReference type="NCBI Taxonomy" id="1826607"/>
    <lineage>
        <taxon>Bacteria</taxon>
        <taxon>Pseudomonadati</taxon>
        <taxon>Pseudomonadota</taxon>
        <taxon>Alphaproteobacteria</taxon>
        <taxon>Rhodobacterales</taxon>
        <taxon>Paracoccaceae</taxon>
    </lineage>
</organism>
<comment type="caution">
    <text evidence="4">The sequence shown here is derived from an EMBL/GenBank/DDBJ whole genome shotgun (WGS) entry which is preliminary data.</text>
</comment>
<dbReference type="PANTHER" id="PTHR46401:SF2">
    <property type="entry name" value="GLYCOSYLTRANSFERASE WBBK-RELATED"/>
    <property type="match status" value="1"/>
</dbReference>
<dbReference type="RefSeq" id="WP_109759530.1">
    <property type="nucleotide sequence ID" value="NZ_CP034588.1"/>
</dbReference>
<dbReference type="InterPro" id="IPR022623">
    <property type="entry name" value="Glyco_trans_4"/>
</dbReference>
<evidence type="ECO:0000313" key="4">
    <source>
        <dbReference type="EMBL" id="PWK56102.1"/>
    </source>
</evidence>
<name>A0A316G679_9RHOB</name>
<dbReference type="Pfam" id="PF00534">
    <property type="entry name" value="Glycos_transf_1"/>
    <property type="match status" value="1"/>
</dbReference>
<dbReference type="OrthoDB" id="9793726at2"/>
<accession>A0A316G679</accession>
<dbReference type="AlphaFoldDB" id="A0A316G679"/>
<protein>
    <submittedName>
        <fullName evidence="4">Glycosyltransferase involved in cell wall biosynthesis</fullName>
    </submittedName>
</protein>
<evidence type="ECO:0000259" key="2">
    <source>
        <dbReference type="Pfam" id="PF00534"/>
    </source>
</evidence>
<dbReference type="KEGG" id="salo:EF888_17765"/>
<feature type="domain" description="Glycosyl transferase family 4" evidence="3">
    <location>
        <begin position="25"/>
        <end position="190"/>
    </location>
</feature>
<dbReference type="Proteomes" id="UP000245390">
    <property type="component" value="Unassembled WGS sequence"/>
</dbReference>
<sequence>MRILFVHQNCPGQFRHIAPALAAEGHEVVFIGQKDKQTPAGVKRLEYEPHRAVTPKVHPYLAGTEAAVLNGQAVARVAFTLKGQGWSPDAMIGNPGWGETLFLKDVWPDRPLISLSEFYYNGSGSDVGFDPEFATGPDALLRARARNAQHLLAIDAADFAYAPTEWQKAQFPAAYHGKIRVIHDGIDVDRVRPDPGASFTLPDGTTLTRGDEVLTYVSRNLEPYRGFHSFMRALPRVLEGRPEARVVIVGGDEVSYGARPRGGGSWRDAMLAETGPLPERVSFTGRIPYNAYLDLLRVSSVHLYLTYPFVLSWSMLEAMAAGAFVLGSATPPVEEVIEDGRNGWLVDFFDTGAMADRIVAALAARDRVQGLRNAARETVVRRYALAHCLRQQKALIAEAVTPS</sequence>
<dbReference type="InterPro" id="IPR001296">
    <property type="entry name" value="Glyco_trans_1"/>
</dbReference>
<dbReference type="Gene3D" id="3.40.50.2000">
    <property type="entry name" value="Glycogen Phosphorylase B"/>
    <property type="match status" value="2"/>
</dbReference>
<keyword evidence="5" id="KW-1185">Reference proteome</keyword>
<dbReference type="GO" id="GO:0009103">
    <property type="term" value="P:lipopolysaccharide biosynthetic process"/>
    <property type="evidence" value="ECO:0007669"/>
    <property type="project" value="TreeGrafter"/>
</dbReference>
<feature type="domain" description="Glycosyl transferase family 1" evidence="2">
    <location>
        <begin position="211"/>
        <end position="377"/>
    </location>
</feature>
<keyword evidence="1 4" id="KW-0808">Transferase</keyword>